<comment type="similarity">
    <text evidence="2">Belongs to the outer membrane factor (OMF) (TC 1.B.17) family.</text>
</comment>
<keyword evidence="5" id="KW-0812">Transmembrane</keyword>
<sequence length="453" mass="49662">MGMRPASLGLVLCLAFSPCARADTIRQALAGAYNTNPQLNAQRASTRAVDENLQAALGAFLPTATIQSNYSLLQQDILGLTQKTRALTTPRGAALVVSWNIFNGFRGLNGIDQAEAQIHQSREALRNVELSVLTNGASAYMNVLRDVAIVNLRSKYTKVLDTQISMTKERLAGGEATLTDVYQTEAYYAQAKQDLATANVNLASSLSIYKQITGMVVKDLSPAKTVDSLLAKSLPDALKEADQQHPLINAARYNIELAETAVRIAEGQLLPTVGVSGQVGQQFDYAGYSSQRFFQGAIGLQFSMPIYEGGVLYASIRQTKEKLSEAMFLYDQQVVQVHQAVEAAWAAWKESEKFLAAARDHVAKSELALAGVREELKYGQRTTWELLNAEATLLNARVAMVIGQNQRVVTSYQLLASMGELSAKTLDLDVTLYRPDDHYNSVKFQWIGTEPWK</sequence>
<keyword evidence="8" id="KW-0732">Signal</keyword>
<evidence type="ECO:0000256" key="1">
    <source>
        <dbReference type="ARBA" id="ARBA00004442"/>
    </source>
</evidence>
<protein>
    <submittedName>
        <fullName evidence="9">Channel protein TolC</fullName>
    </submittedName>
</protein>
<dbReference type="GO" id="GO:1990281">
    <property type="term" value="C:efflux pump complex"/>
    <property type="evidence" value="ECO:0007669"/>
    <property type="project" value="TreeGrafter"/>
</dbReference>
<dbReference type="NCBIfam" id="TIGR01844">
    <property type="entry name" value="type_I_sec_TolC"/>
    <property type="match status" value="1"/>
</dbReference>
<keyword evidence="6" id="KW-0472">Membrane</keyword>
<evidence type="ECO:0000256" key="4">
    <source>
        <dbReference type="ARBA" id="ARBA00022452"/>
    </source>
</evidence>
<evidence type="ECO:0000313" key="9">
    <source>
        <dbReference type="EMBL" id="GLI93905.1"/>
    </source>
</evidence>
<keyword evidence="3" id="KW-0813">Transport</keyword>
<dbReference type="EMBL" id="BSEC01000001">
    <property type="protein sequence ID" value="GLI93905.1"/>
    <property type="molecule type" value="Genomic_DNA"/>
</dbReference>
<organism evidence="9 10">
    <name type="scientific">Methylocystis echinoides</name>
    <dbReference type="NCBI Taxonomy" id="29468"/>
    <lineage>
        <taxon>Bacteria</taxon>
        <taxon>Pseudomonadati</taxon>
        <taxon>Pseudomonadota</taxon>
        <taxon>Alphaproteobacteria</taxon>
        <taxon>Hyphomicrobiales</taxon>
        <taxon>Methylocystaceae</taxon>
        <taxon>Methylocystis</taxon>
    </lineage>
</organism>
<feature type="signal peptide" evidence="8">
    <location>
        <begin position="1"/>
        <end position="22"/>
    </location>
</feature>
<gene>
    <name evidence="9" type="ORF">LMG27198_28970</name>
</gene>
<evidence type="ECO:0000256" key="7">
    <source>
        <dbReference type="ARBA" id="ARBA00023237"/>
    </source>
</evidence>
<evidence type="ECO:0000256" key="2">
    <source>
        <dbReference type="ARBA" id="ARBA00007613"/>
    </source>
</evidence>
<comment type="subcellular location">
    <subcellularLocation>
        <location evidence="1">Cell outer membrane</location>
    </subcellularLocation>
</comment>
<accession>A0A9W6LSP3</accession>
<dbReference type="Gene3D" id="1.20.1600.10">
    <property type="entry name" value="Outer membrane efflux proteins (OEP)"/>
    <property type="match status" value="1"/>
</dbReference>
<keyword evidence="7" id="KW-0998">Cell outer membrane</keyword>
<dbReference type="Proteomes" id="UP001144323">
    <property type="component" value="Unassembled WGS sequence"/>
</dbReference>
<evidence type="ECO:0000256" key="5">
    <source>
        <dbReference type="ARBA" id="ARBA00022692"/>
    </source>
</evidence>
<evidence type="ECO:0000256" key="3">
    <source>
        <dbReference type="ARBA" id="ARBA00022448"/>
    </source>
</evidence>
<dbReference type="GO" id="GO:0009279">
    <property type="term" value="C:cell outer membrane"/>
    <property type="evidence" value="ECO:0007669"/>
    <property type="project" value="UniProtKB-SubCell"/>
</dbReference>
<proteinExistence type="inferred from homology"/>
<dbReference type="InterPro" id="IPR003423">
    <property type="entry name" value="OMP_efflux"/>
</dbReference>
<dbReference type="AlphaFoldDB" id="A0A9W6LSP3"/>
<name>A0A9W6LSP3_9HYPH</name>
<dbReference type="PANTHER" id="PTHR30026:SF22">
    <property type="entry name" value="OUTER MEMBRANE EFFLUX PROTEIN"/>
    <property type="match status" value="1"/>
</dbReference>
<evidence type="ECO:0000313" key="10">
    <source>
        <dbReference type="Proteomes" id="UP001144323"/>
    </source>
</evidence>
<reference evidence="9" key="1">
    <citation type="journal article" date="2023" name="Int. J. Syst. Evol. Microbiol.">
        <title>Methylocystis iwaonis sp. nov., a type II methane-oxidizing bacterium from surface soil of a rice paddy field in Japan, and emended description of the genus Methylocystis (ex Whittenbury et al. 1970) Bowman et al. 1993.</title>
        <authorList>
            <person name="Kaise H."/>
            <person name="Sawadogo J.B."/>
            <person name="Alam M.S."/>
            <person name="Ueno C."/>
            <person name="Dianou D."/>
            <person name="Shinjo R."/>
            <person name="Asakawa S."/>
        </authorList>
    </citation>
    <scope>NUCLEOTIDE SEQUENCE</scope>
    <source>
        <strain evidence="9">LMG27198</strain>
    </source>
</reference>
<dbReference type="Pfam" id="PF02321">
    <property type="entry name" value="OEP"/>
    <property type="match status" value="2"/>
</dbReference>
<dbReference type="GO" id="GO:0015562">
    <property type="term" value="F:efflux transmembrane transporter activity"/>
    <property type="evidence" value="ECO:0007669"/>
    <property type="project" value="InterPro"/>
</dbReference>
<comment type="caution">
    <text evidence="9">The sequence shown here is derived from an EMBL/GenBank/DDBJ whole genome shotgun (WGS) entry which is preliminary data.</text>
</comment>
<evidence type="ECO:0000256" key="8">
    <source>
        <dbReference type="SAM" id="SignalP"/>
    </source>
</evidence>
<feature type="chain" id="PRO_5040952571" evidence="8">
    <location>
        <begin position="23"/>
        <end position="453"/>
    </location>
</feature>
<keyword evidence="10" id="KW-1185">Reference proteome</keyword>
<dbReference type="InterPro" id="IPR010130">
    <property type="entry name" value="T1SS_OMP_TolC"/>
</dbReference>
<keyword evidence="4" id="KW-1134">Transmembrane beta strand</keyword>
<dbReference type="SUPFAM" id="SSF56954">
    <property type="entry name" value="Outer membrane efflux proteins (OEP)"/>
    <property type="match status" value="1"/>
</dbReference>
<evidence type="ECO:0000256" key="6">
    <source>
        <dbReference type="ARBA" id="ARBA00023136"/>
    </source>
</evidence>
<dbReference type="RefSeq" id="WP_281803940.1">
    <property type="nucleotide sequence ID" value="NZ_BSEC01000001.1"/>
</dbReference>
<dbReference type="GO" id="GO:0015288">
    <property type="term" value="F:porin activity"/>
    <property type="evidence" value="ECO:0007669"/>
    <property type="project" value="TreeGrafter"/>
</dbReference>
<dbReference type="PANTHER" id="PTHR30026">
    <property type="entry name" value="OUTER MEMBRANE PROTEIN TOLC"/>
    <property type="match status" value="1"/>
</dbReference>
<dbReference type="InterPro" id="IPR051906">
    <property type="entry name" value="TolC-like"/>
</dbReference>